<dbReference type="FunFam" id="3.40.50.261:FF:000001">
    <property type="entry name" value="Succinate--CoA ligase [ADP-forming] subunit beta"/>
    <property type="match status" value="1"/>
</dbReference>
<dbReference type="GO" id="GO:0005525">
    <property type="term" value="F:GTP binding"/>
    <property type="evidence" value="ECO:0007669"/>
    <property type="project" value="UniProtKB-UniRule"/>
</dbReference>
<dbReference type="PANTHER" id="PTHR11815">
    <property type="entry name" value="SUCCINYL-COA SYNTHETASE BETA CHAIN"/>
    <property type="match status" value="1"/>
</dbReference>
<organism evidence="15 16">
    <name type="scientific">Oopsacas minuta</name>
    <dbReference type="NCBI Taxonomy" id="111878"/>
    <lineage>
        <taxon>Eukaryota</taxon>
        <taxon>Metazoa</taxon>
        <taxon>Porifera</taxon>
        <taxon>Hexactinellida</taxon>
        <taxon>Hexasterophora</taxon>
        <taxon>Lyssacinosida</taxon>
        <taxon>Leucopsacidae</taxon>
        <taxon>Oopsacas</taxon>
    </lineage>
</organism>
<dbReference type="Gene3D" id="3.30.1490.20">
    <property type="entry name" value="ATP-grasp fold, A domain"/>
    <property type="match status" value="1"/>
</dbReference>
<dbReference type="NCBIfam" id="TIGR01016">
    <property type="entry name" value="sucCoAbeta"/>
    <property type="match status" value="1"/>
</dbReference>
<dbReference type="Gene3D" id="3.40.50.261">
    <property type="entry name" value="Succinyl-CoA synthetase domains"/>
    <property type="match status" value="1"/>
</dbReference>
<comment type="caution">
    <text evidence="15">The sequence shown here is derived from an EMBL/GenBank/DDBJ whole genome shotgun (WGS) entry which is preliminary data.</text>
</comment>
<dbReference type="HAMAP" id="MF_03221">
    <property type="entry name" value="Succ_CoA_betaG_euk"/>
    <property type="match status" value="1"/>
</dbReference>
<dbReference type="SUPFAM" id="SSF56059">
    <property type="entry name" value="Glutathione synthetase ATP-binding domain-like"/>
    <property type="match status" value="1"/>
</dbReference>
<dbReference type="GO" id="GO:0004776">
    <property type="term" value="F:succinate-CoA ligase (GDP-forming) activity"/>
    <property type="evidence" value="ECO:0007669"/>
    <property type="project" value="UniProtKB-EC"/>
</dbReference>
<dbReference type="GO" id="GO:0004775">
    <property type="term" value="F:succinate-CoA ligase (ADP-forming) activity"/>
    <property type="evidence" value="ECO:0007669"/>
    <property type="project" value="UniProtKB-UniRule"/>
</dbReference>
<keyword evidence="16" id="KW-1185">Reference proteome</keyword>
<dbReference type="SUPFAM" id="SSF52210">
    <property type="entry name" value="Succinyl-CoA synthetase domains"/>
    <property type="match status" value="1"/>
</dbReference>
<evidence type="ECO:0000256" key="10">
    <source>
        <dbReference type="ARBA" id="ARBA00053833"/>
    </source>
</evidence>
<evidence type="ECO:0000313" key="15">
    <source>
        <dbReference type="EMBL" id="KAI6654269.1"/>
    </source>
</evidence>
<proteinExistence type="inferred from homology"/>
<evidence type="ECO:0000256" key="6">
    <source>
        <dbReference type="ARBA" id="ARBA00022842"/>
    </source>
</evidence>
<accession>A0AAV7JZ62</accession>
<dbReference type="GO" id="GO:0000287">
    <property type="term" value="F:magnesium ion binding"/>
    <property type="evidence" value="ECO:0007669"/>
    <property type="project" value="UniProtKB-UniRule"/>
</dbReference>
<keyword evidence="5 12" id="KW-0547">Nucleotide-binding</keyword>
<dbReference type="GO" id="GO:0006099">
    <property type="term" value="P:tricarboxylic acid cycle"/>
    <property type="evidence" value="ECO:0007669"/>
    <property type="project" value="UniProtKB-UniRule"/>
</dbReference>
<sequence>MSLFKFLLSAQRTIQSSRLNTLLTQTRCLSLHEYQSKELMQSFGINTQPFGIASTAKEALEAARSLNVTEYVVKSQILAGGRGKGKFDNGLVGGVKLVNSLDDVERLAGQMLGAKLVTKQTPPDGVTVNKVMIARALDITEERYLAILLDRAAGGPVIVASTDGGVDIEEVAANLPERIFKYPIDIDQGLNDDTSVEIAKSLGFKGEAVHITAKQIRQLYKMFTSVDATQIEINPLGLTREGEVVCFDAKINFDDNAKFRQGKIFEMQDHSETDPRELAAQESNLSYVGMSGNIGCLVNGAGLAMATMDIIKLYNGEPANFLDCGGGVQESQVQAAFQIITQDPQVNAILVNIFGGIVDCRIIANGIVAACKKLELKVPIVARLEGNNGDKAKKILEDSGLNIISADDMAMAAEKVTSFVK</sequence>
<reference evidence="15 16" key="1">
    <citation type="journal article" date="2023" name="BMC Biol.">
        <title>The compact genome of the sponge Oopsacas minuta (Hexactinellida) is lacking key metazoan core genes.</title>
        <authorList>
            <person name="Santini S."/>
            <person name="Schenkelaars Q."/>
            <person name="Jourda C."/>
            <person name="Duchesne M."/>
            <person name="Belahbib H."/>
            <person name="Rocher C."/>
            <person name="Selva M."/>
            <person name="Riesgo A."/>
            <person name="Vervoort M."/>
            <person name="Leys S.P."/>
            <person name="Kodjabachian L."/>
            <person name="Le Bivic A."/>
            <person name="Borchiellini C."/>
            <person name="Claverie J.M."/>
            <person name="Renard E."/>
        </authorList>
    </citation>
    <scope>NUCLEOTIDE SEQUENCE [LARGE SCALE GENOMIC DNA]</scope>
    <source>
        <strain evidence="15">SPO-2</strain>
    </source>
</reference>
<feature type="binding site" evidence="12">
    <location>
        <position position="234"/>
    </location>
    <ligand>
        <name>Mg(2+)</name>
        <dbReference type="ChEBI" id="CHEBI:18420"/>
    </ligand>
</feature>
<evidence type="ECO:0000256" key="3">
    <source>
        <dbReference type="ARBA" id="ARBA00022598"/>
    </source>
</evidence>
<dbReference type="InterPro" id="IPR005811">
    <property type="entry name" value="SUCC_ACL_C"/>
</dbReference>
<evidence type="ECO:0000256" key="7">
    <source>
        <dbReference type="ARBA" id="ARBA00023128"/>
    </source>
</evidence>
<feature type="binding site" evidence="12">
    <location>
        <position position="248"/>
    </location>
    <ligand>
        <name>Mg(2+)</name>
        <dbReference type="ChEBI" id="CHEBI:18420"/>
    </ligand>
</feature>
<comment type="subunit">
    <text evidence="11 12">Heterodimer of an alpha and a beta subunit. The beta subunit determines specificity for GTP.</text>
</comment>
<feature type="binding site" evidence="12">
    <location>
        <begin position="356"/>
        <end position="358"/>
    </location>
    <ligand>
        <name>substrate</name>
        <note>ligand shared with subunit alpha</note>
    </ligand>
</feature>
<dbReference type="Pfam" id="PF00549">
    <property type="entry name" value="Ligase_CoA"/>
    <property type="match status" value="1"/>
</dbReference>
<feature type="binding site" evidence="12">
    <location>
        <begin position="81"/>
        <end position="83"/>
    </location>
    <ligand>
        <name>GTP</name>
        <dbReference type="ChEBI" id="CHEBI:37565"/>
    </ligand>
</feature>
<dbReference type="Pfam" id="PF08442">
    <property type="entry name" value="ATP-grasp_2"/>
    <property type="match status" value="1"/>
</dbReference>
<evidence type="ECO:0000256" key="2">
    <source>
        <dbReference type="ARBA" id="ARBA00022532"/>
    </source>
</evidence>
<evidence type="ECO:0000256" key="4">
    <source>
        <dbReference type="ARBA" id="ARBA00022723"/>
    </source>
</evidence>
<dbReference type="Gene3D" id="3.30.470.20">
    <property type="entry name" value="ATP-grasp fold, B domain"/>
    <property type="match status" value="1"/>
</dbReference>
<gene>
    <name evidence="15" type="ORF">LOD99_668</name>
</gene>
<protein>
    <recommendedName>
        <fullName evidence="12">Succinate--CoA ligase [GDP-forming] subunit beta, mitochondrial</fullName>
        <ecNumber evidence="12">6.2.1.4</ecNumber>
    </recommendedName>
    <alternativeName>
        <fullName evidence="12">GTP-specific succinyl-CoA synthetase subunit beta</fullName>
        <shortName evidence="12">G-SCS</shortName>
        <shortName evidence="12">GTPSCS</shortName>
    </alternativeName>
    <alternativeName>
        <fullName evidence="12">Succinyl-CoA synthetase beta-G chain</fullName>
        <shortName evidence="12">SCS-betaG</shortName>
    </alternativeName>
</protein>
<feature type="domain" description="ATP-grasp fold succinyl-CoA synthetase-type" evidence="14">
    <location>
        <begin position="31"/>
        <end position="236"/>
    </location>
</feature>
<feature type="binding site" evidence="12">
    <location>
        <position position="137"/>
    </location>
    <ligand>
        <name>GTP</name>
        <dbReference type="ChEBI" id="CHEBI:37565"/>
    </ligand>
</feature>
<comment type="similarity">
    <text evidence="12">Belongs to the succinate/malate CoA ligase beta subunit family. GTP-specific subunit beta subfamily.</text>
</comment>
<dbReference type="AlphaFoldDB" id="A0AAV7JZ62"/>
<evidence type="ECO:0000256" key="9">
    <source>
        <dbReference type="ARBA" id="ARBA00052879"/>
    </source>
</evidence>
<dbReference type="InterPro" id="IPR016102">
    <property type="entry name" value="Succinyl-CoA_synth-like"/>
</dbReference>
<evidence type="ECO:0000259" key="14">
    <source>
        <dbReference type="Pfam" id="PF08442"/>
    </source>
</evidence>
<dbReference type="InterPro" id="IPR005809">
    <property type="entry name" value="Succ_CoA_ligase-like_bsu"/>
</dbReference>
<keyword evidence="8 12" id="KW-0342">GTP-binding</keyword>
<dbReference type="InterPro" id="IPR034722">
    <property type="entry name" value="Succ_CoA_betaG_euk"/>
</dbReference>
<dbReference type="NCBIfam" id="NF001913">
    <property type="entry name" value="PRK00696.1"/>
    <property type="match status" value="1"/>
</dbReference>
<dbReference type="FunFam" id="3.30.1490.20:FF:000004">
    <property type="entry name" value="Succinate--CoA ligase [ADP-forming] subunit beta, mitochondrial"/>
    <property type="match status" value="1"/>
</dbReference>
<feature type="site" description="Important for substrate specificity" evidence="12">
    <location>
        <position position="70"/>
    </location>
</feature>
<keyword evidence="7 12" id="KW-0496">Mitochondrion</keyword>
<feature type="binding site" evidence="12">
    <location>
        <position position="48"/>
    </location>
    <ligand>
        <name>GTP</name>
        <dbReference type="ChEBI" id="CHEBI:37565"/>
    </ligand>
</feature>
<evidence type="ECO:0000256" key="1">
    <source>
        <dbReference type="ARBA" id="ARBA00005064"/>
    </source>
</evidence>
<keyword evidence="3 12" id="KW-0436">Ligase</keyword>
<evidence type="ECO:0000256" key="5">
    <source>
        <dbReference type="ARBA" id="ARBA00022741"/>
    </source>
</evidence>
<dbReference type="EMBL" id="JAKMXF010000222">
    <property type="protein sequence ID" value="KAI6654269.1"/>
    <property type="molecule type" value="Genomic_DNA"/>
</dbReference>
<dbReference type="GO" id="GO:0005524">
    <property type="term" value="F:ATP binding"/>
    <property type="evidence" value="ECO:0007669"/>
    <property type="project" value="InterPro"/>
</dbReference>
<dbReference type="HAMAP" id="MF_00558">
    <property type="entry name" value="Succ_CoA_beta"/>
    <property type="match status" value="1"/>
</dbReference>
<comment type="subcellular location">
    <subcellularLocation>
        <location evidence="12">Mitochondrion</location>
    </subcellularLocation>
</comment>
<evidence type="ECO:0000256" key="12">
    <source>
        <dbReference type="HAMAP-Rule" id="MF_03221"/>
    </source>
</evidence>
<dbReference type="InterPro" id="IPR013650">
    <property type="entry name" value="ATP-grasp_succ-CoA_synth-type"/>
</dbReference>
<feature type="site" description="Important for substrate specificity" evidence="12">
    <location>
        <position position="138"/>
    </location>
</feature>
<dbReference type="InterPro" id="IPR013815">
    <property type="entry name" value="ATP_grasp_subdomain_1"/>
</dbReference>
<keyword evidence="6 12" id="KW-0460">Magnesium</keyword>
<comment type="cofactor">
    <cofactor evidence="12">
        <name>Mg(2+)</name>
        <dbReference type="ChEBI" id="CHEBI:18420"/>
    </cofactor>
    <text evidence="12">Binds 1 Mg(2+) ion per subunit.</text>
</comment>
<evidence type="ECO:0000259" key="13">
    <source>
        <dbReference type="Pfam" id="PF00549"/>
    </source>
</evidence>
<dbReference type="PIRSF" id="PIRSF001554">
    <property type="entry name" value="SucCS_beta"/>
    <property type="match status" value="1"/>
</dbReference>
<evidence type="ECO:0000256" key="8">
    <source>
        <dbReference type="ARBA" id="ARBA00023134"/>
    </source>
</evidence>
<feature type="binding site" evidence="12">
    <location>
        <position position="299"/>
    </location>
    <ligand>
        <name>substrate</name>
        <note>ligand shared with subunit alpha</note>
    </ligand>
</feature>
<dbReference type="PANTHER" id="PTHR11815:SF10">
    <property type="entry name" value="SUCCINATE--COA LIGASE [GDP-FORMING] SUBUNIT BETA, MITOCHONDRIAL"/>
    <property type="match status" value="1"/>
</dbReference>
<dbReference type="FunFam" id="3.30.470.20:FF:000002">
    <property type="entry name" value="Succinate--CoA ligase [ADP-forming] subunit beta"/>
    <property type="match status" value="1"/>
</dbReference>
<dbReference type="GO" id="GO:0006104">
    <property type="term" value="P:succinyl-CoA metabolic process"/>
    <property type="evidence" value="ECO:0007669"/>
    <property type="project" value="InterPro"/>
</dbReference>
<dbReference type="EC" id="6.2.1.4" evidence="12"/>
<evidence type="ECO:0000313" key="16">
    <source>
        <dbReference type="Proteomes" id="UP001165289"/>
    </source>
</evidence>
<comment type="function">
    <text evidence="10 12">GTP-specific succinyl-CoA synthetase functions in the citric acid cycle (TCA), coupling the hydrolysis of succinyl-CoA to the synthesis of GTP and thus represents the only step of substrate-level phosphorylation in the TCA. The beta subunit provides nucleotide specificity of the enzyme and binds the substrate succinate, while the binding sites for coenzyme A and phosphate are found in the alpha subunit.</text>
</comment>
<keyword evidence="4 12" id="KW-0479">Metal-binding</keyword>
<comment type="catalytic activity">
    <reaction evidence="9 12">
        <text>GTP + succinate + CoA = succinyl-CoA + GDP + phosphate</text>
        <dbReference type="Rhea" id="RHEA:22120"/>
        <dbReference type="ChEBI" id="CHEBI:30031"/>
        <dbReference type="ChEBI" id="CHEBI:37565"/>
        <dbReference type="ChEBI" id="CHEBI:43474"/>
        <dbReference type="ChEBI" id="CHEBI:57287"/>
        <dbReference type="ChEBI" id="CHEBI:57292"/>
        <dbReference type="ChEBI" id="CHEBI:58189"/>
        <dbReference type="EC" id="6.2.1.4"/>
    </reaction>
</comment>
<feature type="domain" description="ATP-citrate synthase/succinyl-CoA ligase C-terminal" evidence="13">
    <location>
        <begin position="297"/>
        <end position="416"/>
    </location>
</feature>
<name>A0AAV7JZ62_9METZ</name>
<dbReference type="Proteomes" id="UP001165289">
    <property type="component" value="Unassembled WGS sequence"/>
</dbReference>
<evidence type="ECO:0000256" key="11">
    <source>
        <dbReference type="ARBA" id="ARBA00063570"/>
    </source>
</evidence>
<dbReference type="InterPro" id="IPR017866">
    <property type="entry name" value="Succ-CoA_synthase_bsu_CS"/>
</dbReference>
<dbReference type="GO" id="GO:0005739">
    <property type="term" value="C:mitochondrion"/>
    <property type="evidence" value="ECO:0007669"/>
    <property type="project" value="UniProtKB-SubCell"/>
</dbReference>
<keyword evidence="2 12" id="KW-0816">Tricarboxylic acid cycle</keyword>
<dbReference type="GO" id="GO:0042709">
    <property type="term" value="C:succinate-CoA ligase complex"/>
    <property type="evidence" value="ECO:0007669"/>
    <property type="project" value="TreeGrafter"/>
</dbReference>
<comment type="pathway">
    <text evidence="1 12">Carbohydrate metabolism; tricarboxylic acid cycle; succinate from succinyl-CoA (ligase route): step 1/1.</text>
</comment>
<dbReference type="PROSITE" id="PS01217">
    <property type="entry name" value="SUCCINYL_COA_LIG_3"/>
    <property type="match status" value="1"/>
</dbReference>